<proteinExistence type="inferred from homology"/>
<keyword evidence="3" id="KW-0479">Metal-binding</keyword>
<protein>
    <submittedName>
        <fullName evidence="6">Uncharacterized protein</fullName>
    </submittedName>
</protein>
<dbReference type="OrthoDB" id="1923994at2759"/>
<comment type="similarity">
    <text evidence="2 5">Belongs to the FPP/GGPP synthase family.</text>
</comment>
<evidence type="ECO:0000256" key="5">
    <source>
        <dbReference type="RuleBase" id="RU004466"/>
    </source>
</evidence>
<dbReference type="InterPro" id="IPR008949">
    <property type="entry name" value="Isoprenoid_synthase_dom_sf"/>
</dbReference>
<dbReference type="GO" id="GO:0046872">
    <property type="term" value="F:metal ion binding"/>
    <property type="evidence" value="ECO:0007669"/>
    <property type="project" value="UniProtKB-KW"/>
</dbReference>
<dbReference type="Gene3D" id="1.10.600.10">
    <property type="entry name" value="Farnesyl Diphosphate Synthase"/>
    <property type="match status" value="1"/>
</dbReference>
<comment type="caution">
    <text evidence="6">The sequence shown here is derived from an EMBL/GenBank/DDBJ whole genome shotgun (WGS) entry which is preliminary data.</text>
</comment>
<dbReference type="GO" id="GO:0008299">
    <property type="term" value="P:isoprenoid biosynthetic process"/>
    <property type="evidence" value="ECO:0007669"/>
    <property type="project" value="InterPro"/>
</dbReference>
<dbReference type="GO" id="GO:0004659">
    <property type="term" value="F:prenyltransferase activity"/>
    <property type="evidence" value="ECO:0007669"/>
    <property type="project" value="InterPro"/>
</dbReference>
<evidence type="ECO:0000256" key="3">
    <source>
        <dbReference type="ARBA" id="ARBA00022723"/>
    </source>
</evidence>
<keyword evidence="4" id="KW-0460">Magnesium</keyword>
<dbReference type="STRING" id="22663.A0A218XW84"/>
<keyword evidence="9" id="KW-1185">Reference proteome</keyword>
<evidence type="ECO:0000313" key="7">
    <source>
        <dbReference type="EMBL" id="PKI77559.1"/>
    </source>
</evidence>
<dbReference type="AlphaFoldDB" id="A0A218XW84"/>
<reference evidence="8" key="1">
    <citation type="journal article" date="2017" name="Plant J.">
        <title>The pomegranate (Punica granatum L.) genome and the genomics of punicalagin biosynthesis.</title>
        <authorList>
            <person name="Qin G."/>
            <person name="Xu C."/>
            <person name="Ming R."/>
            <person name="Tang H."/>
            <person name="Guyot R."/>
            <person name="Kramer E.M."/>
            <person name="Hu Y."/>
            <person name="Yi X."/>
            <person name="Qi Y."/>
            <person name="Xu X."/>
            <person name="Gao Z."/>
            <person name="Pan H."/>
            <person name="Jian J."/>
            <person name="Tian Y."/>
            <person name="Yue Z."/>
            <person name="Xu Y."/>
        </authorList>
    </citation>
    <scope>NUCLEOTIDE SEQUENCE [LARGE SCALE GENOMIC DNA]</scope>
    <source>
        <strain evidence="8">cv. Dabenzi</strain>
    </source>
</reference>
<name>A0A218XW84_PUNGR</name>
<evidence type="ECO:0000256" key="1">
    <source>
        <dbReference type="ARBA" id="ARBA00001946"/>
    </source>
</evidence>
<gene>
    <name evidence="6" type="ORF">CDL15_Pgr002538</name>
    <name evidence="7" type="ORF">CRG98_002165</name>
</gene>
<dbReference type="Proteomes" id="UP000197138">
    <property type="component" value="Unassembled WGS sequence"/>
</dbReference>
<evidence type="ECO:0000256" key="2">
    <source>
        <dbReference type="ARBA" id="ARBA00006706"/>
    </source>
</evidence>
<dbReference type="Proteomes" id="UP000233551">
    <property type="component" value="Unassembled WGS sequence"/>
</dbReference>
<dbReference type="InterPro" id="IPR000092">
    <property type="entry name" value="Polyprenyl_synt"/>
</dbReference>
<keyword evidence="5" id="KW-0808">Transferase</keyword>
<reference evidence="7 9" key="3">
    <citation type="submission" date="2017-11" db="EMBL/GenBank/DDBJ databases">
        <title>De-novo sequencing of pomegranate (Punica granatum L.) genome.</title>
        <authorList>
            <person name="Akparov Z."/>
            <person name="Amiraslanov A."/>
            <person name="Hajiyeva S."/>
            <person name="Abbasov M."/>
            <person name="Kaur K."/>
            <person name="Hamwieh A."/>
            <person name="Solovyev V."/>
            <person name="Salamov A."/>
            <person name="Braich B."/>
            <person name="Kosarev P."/>
            <person name="Mahmoud A."/>
            <person name="Hajiyev E."/>
            <person name="Babayeva S."/>
            <person name="Izzatullayeva V."/>
            <person name="Mammadov A."/>
            <person name="Mammadov A."/>
            <person name="Sharifova S."/>
            <person name="Ojaghi J."/>
            <person name="Eynullazada K."/>
            <person name="Bayramov B."/>
            <person name="Abdulazimova A."/>
            <person name="Shahmuradov I."/>
        </authorList>
    </citation>
    <scope>NUCLEOTIDE SEQUENCE [LARGE SCALE GENOMIC DNA]</scope>
    <source>
        <strain evidence="7">AG2017</strain>
        <strain evidence="9">cv. AG2017</strain>
        <tissue evidence="7">Leaf</tissue>
    </source>
</reference>
<dbReference type="SUPFAM" id="SSF48576">
    <property type="entry name" value="Terpenoid synthases"/>
    <property type="match status" value="1"/>
</dbReference>
<dbReference type="EMBL" id="PGOL01000091">
    <property type="protein sequence ID" value="PKI77559.1"/>
    <property type="molecule type" value="Genomic_DNA"/>
</dbReference>
<dbReference type="GeneID" id="116212987"/>
<accession>A0A218XW84</accession>
<evidence type="ECO:0000256" key="4">
    <source>
        <dbReference type="ARBA" id="ARBA00022842"/>
    </source>
</evidence>
<evidence type="ECO:0000313" key="9">
    <source>
        <dbReference type="Proteomes" id="UP000233551"/>
    </source>
</evidence>
<dbReference type="PANTHER" id="PTHR43281">
    <property type="entry name" value="FARNESYL DIPHOSPHATE SYNTHASE"/>
    <property type="match status" value="1"/>
</dbReference>
<dbReference type="EMBL" id="MTKT01000790">
    <property type="protein sequence ID" value="OWM88771.1"/>
    <property type="molecule type" value="Genomic_DNA"/>
</dbReference>
<organism evidence="6 8">
    <name type="scientific">Punica granatum</name>
    <name type="common">Pomegranate</name>
    <dbReference type="NCBI Taxonomy" id="22663"/>
    <lineage>
        <taxon>Eukaryota</taxon>
        <taxon>Viridiplantae</taxon>
        <taxon>Streptophyta</taxon>
        <taxon>Embryophyta</taxon>
        <taxon>Tracheophyta</taxon>
        <taxon>Spermatophyta</taxon>
        <taxon>Magnoliopsida</taxon>
        <taxon>eudicotyledons</taxon>
        <taxon>Gunneridae</taxon>
        <taxon>Pentapetalae</taxon>
        <taxon>rosids</taxon>
        <taxon>malvids</taxon>
        <taxon>Myrtales</taxon>
        <taxon>Lythraceae</taxon>
        <taxon>Punica</taxon>
    </lineage>
</organism>
<dbReference type="Pfam" id="PF00348">
    <property type="entry name" value="polyprenyl_synt"/>
    <property type="match status" value="1"/>
</dbReference>
<evidence type="ECO:0000313" key="8">
    <source>
        <dbReference type="Proteomes" id="UP000197138"/>
    </source>
</evidence>
<dbReference type="PANTHER" id="PTHR43281:SF6">
    <property type="entry name" value="HETERODIMERIC GERANYLGERANYL PYROPHOSPHATE SYNTHASE SMALL SUBUNIT, CHLOROPLASTIC-LIKE"/>
    <property type="match status" value="1"/>
</dbReference>
<sequence length="322" mass="34261">MEKALFHSVDGHAMLCFPSGSHHRRPCPVPRASMVTATPTSRSAAQSPSYWDAINLHIATHLEKSIPPRAVPSVSEPLRQLAIAAPRSSAPALCVAACELVGGTQDQAIDAAVALHLMHAAAFVHDHLPRTDRPDSRQVPRPTAHLGFGPNVELLTGDGMMPLALELLARSDDHATETSSGRVLRVMVEITRAVGSQGAVAGQYYGEILGRVWSSSSADGRLDLAFLAYHACGKREGALHACAGACGAIIGGGCEEEIERLRAYGYSVGMILGISNYGGSGKGQEVAEFEEVMEEMRRMAIINLKGFNESKAEEISSILRSS</sequence>
<reference evidence="6" key="2">
    <citation type="submission" date="2017-06" db="EMBL/GenBank/DDBJ databases">
        <title>The pomegranate genome and the genomics of punicalagin biosynthesis.</title>
        <authorList>
            <person name="Xu C."/>
        </authorList>
    </citation>
    <scope>NUCLEOTIDE SEQUENCE [LARGE SCALE GENOMIC DNA]</scope>
    <source>
        <tissue evidence="6">Fresh leaf</tissue>
    </source>
</reference>
<evidence type="ECO:0000313" key="6">
    <source>
        <dbReference type="EMBL" id="OWM88771.1"/>
    </source>
</evidence>
<comment type="cofactor">
    <cofactor evidence="1">
        <name>Mg(2+)</name>
        <dbReference type="ChEBI" id="CHEBI:18420"/>
    </cofactor>
</comment>